<feature type="compositionally biased region" description="Polar residues" evidence="1">
    <location>
        <begin position="445"/>
        <end position="456"/>
    </location>
</feature>
<sequence>MSEHELLSLYDAARPLASRHGSRPGTRGGKSRDDDDGLDHSLQGNSGSKYRHSDGEMAGHADSSTAAAINIYGKAAHPPRTPQRTKALATPNRSKRAPAGDDENNPSGDINGASNSDRASKTTGADKKPQTPPTTASNDRALSRLAAQQGRPNRAPGTPPPKTPTSQAKRTAVNSSTSGSAYKSPAAASSDRQGTSKSTSRGGSRTPTQTKRVTGNISAASLLYQINQPTAPACTYTGAAAPAQAAPGSPSAGLSGMAPSGETSVSSDSPAWRHQARLVGTAGSPKQEPPRANSREYLSGQLRREKAAKKEGEAPAPKTAGQAQRKSASMAPPNNKSETPSETPQGGGYVNMSLQDYMASLLTTPAESNTNNGLGSTCESWAKLDAQPGSDDDDMIMPPDYNESSDSEDEVADGSTVPRPSRPSVTFGGPLELPKGGASEGAGSHRTTQATRSGGPNASPRRNPMASFTNESPAAGNAYDLRPATEGGSRSAAGGVETSSTASDTKQVDLAEMSGALFSPKDAQPRAQAQDRRMLKVGEQTLRVSSAHARAEGVATDLERPPSRQKPPPEALHLFAETGMGNIASNLGQNYAPTMDRPMTTMNSQSRSRSARAELGPTAKEAVASASTLSRPPSRQRPPPESLCLEFPPADDEMYREIFHDSSDEEDAA</sequence>
<feature type="compositionally biased region" description="Low complexity" evidence="1">
    <location>
        <begin position="192"/>
        <end position="210"/>
    </location>
</feature>
<feature type="compositionally biased region" description="Polar residues" evidence="1">
    <location>
        <begin position="105"/>
        <end position="117"/>
    </location>
</feature>
<evidence type="ECO:0000256" key="1">
    <source>
        <dbReference type="SAM" id="MobiDB-lite"/>
    </source>
</evidence>
<feature type="compositionally biased region" description="Low complexity" evidence="1">
    <location>
        <begin position="239"/>
        <end position="261"/>
    </location>
</feature>
<accession>A0AAE0GAB5</accession>
<feature type="compositionally biased region" description="Basic and acidic residues" evidence="1">
    <location>
        <begin position="118"/>
        <end position="129"/>
    </location>
</feature>
<evidence type="ECO:0000313" key="3">
    <source>
        <dbReference type="Proteomes" id="UP001190700"/>
    </source>
</evidence>
<feature type="compositionally biased region" description="Polar residues" evidence="1">
    <location>
        <begin position="321"/>
        <end position="344"/>
    </location>
</feature>
<dbReference type="EMBL" id="LGRX02008247">
    <property type="protein sequence ID" value="KAK3273801.1"/>
    <property type="molecule type" value="Genomic_DNA"/>
</dbReference>
<proteinExistence type="predicted"/>
<feature type="compositionally biased region" description="Acidic residues" evidence="1">
    <location>
        <begin position="403"/>
        <end position="412"/>
    </location>
</feature>
<protein>
    <submittedName>
        <fullName evidence="2">Uncharacterized protein</fullName>
    </submittedName>
</protein>
<keyword evidence="3" id="KW-1185">Reference proteome</keyword>
<name>A0AAE0GAB5_9CHLO</name>
<organism evidence="2 3">
    <name type="scientific">Cymbomonas tetramitiformis</name>
    <dbReference type="NCBI Taxonomy" id="36881"/>
    <lineage>
        <taxon>Eukaryota</taxon>
        <taxon>Viridiplantae</taxon>
        <taxon>Chlorophyta</taxon>
        <taxon>Pyramimonadophyceae</taxon>
        <taxon>Pyramimonadales</taxon>
        <taxon>Pyramimonadaceae</taxon>
        <taxon>Cymbomonas</taxon>
    </lineage>
</organism>
<feature type="compositionally biased region" description="Basic and acidic residues" evidence="1">
    <location>
        <begin position="302"/>
        <end position="313"/>
    </location>
</feature>
<gene>
    <name evidence="2" type="ORF">CYMTET_17976</name>
</gene>
<comment type="caution">
    <text evidence="2">The sequence shown here is derived from an EMBL/GenBank/DDBJ whole genome shotgun (WGS) entry which is preliminary data.</text>
</comment>
<feature type="compositionally biased region" description="Basic and acidic residues" evidence="1">
    <location>
        <begin position="653"/>
        <end position="662"/>
    </location>
</feature>
<dbReference type="AlphaFoldDB" id="A0AAE0GAB5"/>
<evidence type="ECO:0000313" key="2">
    <source>
        <dbReference type="EMBL" id="KAK3273801.1"/>
    </source>
</evidence>
<feature type="compositionally biased region" description="Polar residues" evidence="1">
    <location>
        <begin position="361"/>
        <end position="379"/>
    </location>
</feature>
<feature type="region of interest" description="Disordered" evidence="1">
    <location>
        <begin position="583"/>
        <end position="669"/>
    </location>
</feature>
<feature type="region of interest" description="Disordered" evidence="1">
    <location>
        <begin position="1"/>
        <end position="215"/>
    </location>
</feature>
<dbReference type="Proteomes" id="UP001190700">
    <property type="component" value="Unassembled WGS sequence"/>
</dbReference>
<feature type="compositionally biased region" description="Polar residues" evidence="1">
    <location>
        <begin position="583"/>
        <end position="592"/>
    </location>
</feature>
<feature type="compositionally biased region" description="Polar residues" evidence="1">
    <location>
        <begin position="164"/>
        <end position="181"/>
    </location>
</feature>
<feature type="region of interest" description="Disordered" evidence="1">
    <location>
        <begin position="239"/>
        <end position="571"/>
    </location>
</feature>
<reference evidence="2 3" key="1">
    <citation type="journal article" date="2015" name="Genome Biol. Evol.">
        <title>Comparative Genomics of a Bacterivorous Green Alga Reveals Evolutionary Causalities and Consequences of Phago-Mixotrophic Mode of Nutrition.</title>
        <authorList>
            <person name="Burns J.A."/>
            <person name="Paasch A."/>
            <person name="Narechania A."/>
            <person name="Kim E."/>
        </authorList>
    </citation>
    <scope>NUCLEOTIDE SEQUENCE [LARGE SCALE GENOMIC DNA]</scope>
    <source>
        <strain evidence="2 3">PLY_AMNH</strain>
    </source>
</reference>